<dbReference type="Gene3D" id="3.30.160.60">
    <property type="entry name" value="Classic Zinc Finger"/>
    <property type="match status" value="1"/>
</dbReference>
<accession>A0A813GSA4</accession>
<dbReference type="SMART" id="SM00336">
    <property type="entry name" value="BBOX"/>
    <property type="match status" value="2"/>
</dbReference>
<reference evidence="4" key="1">
    <citation type="submission" date="2021-02" db="EMBL/GenBank/DDBJ databases">
        <authorList>
            <person name="Dougan E. K."/>
            <person name="Rhodes N."/>
            <person name="Thang M."/>
            <person name="Chan C."/>
        </authorList>
    </citation>
    <scope>NUCLEOTIDE SEQUENCE</scope>
</reference>
<dbReference type="Proteomes" id="UP000626109">
    <property type="component" value="Unassembled WGS sequence"/>
</dbReference>
<name>A0A813GSA4_POLGL</name>
<dbReference type="Gene3D" id="4.10.830.40">
    <property type="match status" value="1"/>
</dbReference>
<keyword evidence="1" id="KW-0479">Metal-binding</keyword>
<evidence type="ECO:0000313" key="5">
    <source>
        <dbReference type="Proteomes" id="UP000626109"/>
    </source>
</evidence>
<dbReference type="Proteomes" id="UP000654075">
    <property type="component" value="Unassembled WGS sequence"/>
</dbReference>
<feature type="domain" description="B box-type" evidence="2">
    <location>
        <begin position="45"/>
        <end position="92"/>
    </location>
</feature>
<keyword evidence="6" id="KW-1185">Reference proteome</keyword>
<keyword evidence="1" id="KW-0863">Zinc-finger</keyword>
<evidence type="ECO:0000313" key="4">
    <source>
        <dbReference type="EMBL" id="CAE8627065.1"/>
    </source>
</evidence>
<dbReference type="InterPro" id="IPR000315">
    <property type="entry name" value="Znf_B-box"/>
</dbReference>
<keyword evidence="1" id="KW-0862">Zinc</keyword>
<evidence type="ECO:0000313" key="3">
    <source>
        <dbReference type="EMBL" id="CAE8585557.1"/>
    </source>
</evidence>
<gene>
    <name evidence="3" type="ORF">PGLA1383_LOCUS4464</name>
    <name evidence="4" type="ORF">PGLA2088_LOCUS540</name>
</gene>
<dbReference type="AlphaFoldDB" id="A0A813GSA4"/>
<dbReference type="InterPro" id="IPR047153">
    <property type="entry name" value="TRIM45/56/19-like"/>
</dbReference>
<dbReference type="SUPFAM" id="SSF57845">
    <property type="entry name" value="B-box zinc-binding domain"/>
    <property type="match status" value="1"/>
</dbReference>
<protein>
    <recommendedName>
        <fullName evidence="2">B box-type domain-containing protein</fullName>
    </recommendedName>
</protein>
<dbReference type="EMBL" id="CAJNNW010000362">
    <property type="protein sequence ID" value="CAE8627065.1"/>
    <property type="molecule type" value="Genomic_DNA"/>
</dbReference>
<dbReference type="PANTHER" id="PTHR25462:SF296">
    <property type="entry name" value="MEIOTIC P26, ISOFORM F"/>
    <property type="match status" value="1"/>
</dbReference>
<organism evidence="4 5">
    <name type="scientific">Polarella glacialis</name>
    <name type="common">Dinoflagellate</name>
    <dbReference type="NCBI Taxonomy" id="89957"/>
    <lineage>
        <taxon>Eukaryota</taxon>
        <taxon>Sar</taxon>
        <taxon>Alveolata</taxon>
        <taxon>Dinophyceae</taxon>
        <taxon>Suessiales</taxon>
        <taxon>Suessiaceae</taxon>
        <taxon>Polarella</taxon>
    </lineage>
</organism>
<dbReference type="EMBL" id="CAJNNV010001673">
    <property type="protein sequence ID" value="CAE8585557.1"/>
    <property type="molecule type" value="Genomic_DNA"/>
</dbReference>
<comment type="caution">
    <text evidence="4">The sequence shown here is derived from an EMBL/GenBank/DDBJ whole genome shotgun (WGS) entry which is preliminary data.</text>
</comment>
<evidence type="ECO:0000259" key="2">
    <source>
        <dbReference type="PROSITE" id="PS50119"/>
    </source>
</evidence>
<dbReference type="Pfam" id="PF00643">
    <property type="entry name" value="zf-B_box"/>
    <property type="match status" value="1"/>
</dbReference>
<proteinExistence type="predicted"/>
<dbReference type="GO" id="GO:0008270">
    <property type="term" value="F:zinc ion binding"/>
    <property type="evidence" value="ECO:0007669"/>
    <property type="project" value="UniProtKB-KW"/>
</dbReference>
<dbReference type="PANTHER" id="PTHR25462">
    <property type="entry name" value="BONUS, ISOFORM C-RELATED"/>
    <property type="match status" value="1"/>
</dbReference>
<feature type="domain" description="B box-type" evidence="2">
    <location>
        <begin position="101"/>
        <end position="138"/>
    </location>
</feature>
<dbReference type="OrthoDB" id="342730at2759"/>
<sequence>MVGECTGESFECPLCAKPTQKMQALHMYLPHFEVLSKIDSEKMADKDFGCEECVSGDQADTFCQECVMNLCAICTRQHQRAKATARHSLIEGTSNRTSRIHRAQYCATHRNCRYDLYCEDCETLICRQCACNEHQSHNYKLPTNALVDRQRQRVKDIVEVLCTRLLDGQVVQKTLEQADAATELDS</sequence>
<evidence type="ECO:0000256" key="1">
    <source>
        <dbReference type="PROSITE-ProRule" id="PRU00024"/>
    </source>
</evidence>
<evidence type="ECO:0000313" key="6">
    <source>
        <dbReference type="Proteomes" id="UP000654075"/>
    </source>
</evidence>
<dbReference type="PROSITE" id="PS50119">
    <property type="entry name" value="ZF_BBOX"/>
    <property type="match status" value="2"/>
</dbReference>